<reference evidence="6" key="1">
    <citation type="submission" date="2019-07" db="EMBL/GenBank/DDBJ databases">
        <title>De Novo Assembly of kiwifruit Actinidia rufa.</title>
        <authorList>
            <person name="Sugita-Konishi S."/>
            <person name="Sato K."/>
            <person name="Mori E."/>
            <person name="Abe Y."/>
            <person name="Kisaki G."/>
            <person name="Hamano K."/>
            <person name="Suezawa K."/>
            <person name="Otani M."/>
            <person name="Fukuda T."/>
            <person name="Manabe T."/>
            <person name="Gomi K."/>
            <person name="Tabuchi M."/>
            <person name="Akimitsu K."/>
            <person name="Kataoka I."/>
        </authorList>
    </citation>
    <scope>NUCLEOTIDE SEQUENCE [LARGE SCALE GENOMIC DNA]</scope>
    <source>
        <strain evidence="6">cv. Fuchu</strain>
    </source>
</reference>
<dbReference type="Pfam" id="PF08880">
    <property type="entry name" value="QLQ"/>
    <property type="match status" value="1"/>
</dbReference>
<dbReference type="OrthoDB" id="1927209at2759"/>
<sequence length="283" mass="31273">MRELEHQSLIYNYIEAGLPVPCHLILPVWKSFASSLTGLNGGLHQLYSSKCTSPEGSYRLITITVMIAHDSSPLVAYLTSILGVCYLISIWPMGEIFTTTQFGAVCGNDSSQPSVHLRSRLLPRPSASSPLDNKARPIANISQAPNLEGLHHEIHGMAKQMRIMNENNSRLIQHLTANNPSPPAPFTVLTALAIMNPKATIVLIGISDVDLRFPVEGKETLHLSFDHPAKPQKWRARKLGGEEDLLAETIKCPGTEKNPPPRRLEIWTPKLMPSTSARARRSR</sequence>
<evidence type="ECO:0000313" key="5">
    <source>
        <dbReference type="EMBL" id="GFS33282.1"/>
    </source>
</evidence>
<accession>A0A7J0DFC9</accession>
<keyword evidence="6" id="KW-1185">Reference proteome</keyword>
<feature type="region of interest" description="Disordered" evidence="3">
    <location>
        <begin position="251"/>
        <end position="283"/>
    </location>
</feature>
<dbReference type="EMBL" id="BJWL01000182">
    <property type="protein sequence ID" value="GFS33282.1"/>
    <property type="molecule type" value="Genomic_DNA"/>
</dbReference>
<comment type="subcellular location">
    <subcellularLocation>
        <location evidence="1">Nucleus</location>
    </subcellularLocation>
</comment>
<dbReference type="InterPro" id="IPR014978">
    <property type="entry name" value="Gln-Leu-Gln_QLQ"/>
</dbReference>
<dbReference type="GO" id="GO:0005634">
    <property type="term" value="C:nucleus"/>
    <property type="evidence" value="ECO:0007669"/>
    <property type="project" value="UniProtKB-SubCell"/>
</dbReference>
<keyword evidence="2" id="KW-0539">Nucleus</keyword>
<feature type="domain" description="QLQ" evidence="4">
    <location>
        <begin position="1"/>
        <end position="30"/>
    </location>
</feature>
<gene>
    <name evidence="5" type="ORF">Acr_00g0027620</name>
</gene>
<dbReference type="GO" id="GO:0005524">
    <property type="term" value="F:ATP binding"/>
    <property type="evidence" value="ECO:0007669"/>
    <property type="project" value="InterPro"/>
</dbReference>
<dbReference type="PROSITE" id="PS51666">
    <property type="entry name" value="QLQ"/>
    <property type="match status" value="1"/>
</dbReference>
<evidence type="ECO:0000256" key="3">
    <source>
        <dbReference type="SAM" id="MobiDB-lite"/>
    </source>
</evidence>
<protein>
    <recommendedName>
        <fullName evidence="4">QLQ domain-containing protein</fullName>
    </recommendedName>
</protein>
<dbReference type="AlphaFoldDB" id="A0A7J0DFC9"/>
<dbReference type="Proteomes" id="UP000585474">
    <property type="component" value="Unassembled WGS sequence"/>
</dbReference>
<organism evidence="5 6">
    <name type="scientific">Actinidia rufa</name>
    <dbReference type="NCBI Taxonomy" id="165716"/>
    <lineage>
        <taxon>Eukaryota</taxon>
        <taxon>Viridiplantae</taxon>
        <taxon>Streptophyta</taxon>
        <taxon>Embryophyta</taxon>
        <taxon>Tracheophyta</taxon>
        <taxon>Spermatophyta</taxon>
        <taxon>Magnoliopsida</taxon>
        <taxon>eudicotyledons</taxon>
        <taxon>Gunneridae</taxon>
        <taxon>Pentapetalae</taxon>
        <taxon>asterids</taxon>
        <taxon>Ericales</taxon>
        <taxon>Actinidiaceae</taxon>
        <taxon>Actinidia</taxon>
    </lineage>
</organism>
<evidence type="ECO:0000313" key="6">
    <source>
        <dbReference type="Proteomes" id="UP000585474"/>
    </source>
</evidence>
<name>A0A7J0DFC9_9ERIC</name>
<evidence type="ECO:0000259" key="4">
    <source>
        <dbReference type="PROSITE" id="PS51666"/>
    </source>
</evidence>
<dbReference type="GO" id="GO:0048731">
    <property type="term" value="P:system development"/>
    <property type="evidence" value="ECO:0007669"/>
    <property type="project" value="UniProtKB-ARBA"/>
</dbReference>
<evidence type="ECO:0000256" key="2">
    <source>
        <dbReference type="ARBA" id="ARBA00023242"/>
    </source>
</evidence>
<evidence type="ECO:0000256" key="1">
    <source>
        <dbReference type="ARBA" id="ARBA00004123"/>
    </source>
</evidence>
<proteinExistence type="predicted"/>
<comment type="caution">
    <text evidence="5">The sequence shown here is derived from an EMBL/GenBank/DDBJ whole genome shotgun (WGS) entry which is preliminary data.</text>
</comment>
<dbReference type="GO" id="GO:0006355">
    <property type="term" value="P:regulation of DNA-templated transcription"/>
    <property type="evidence" value="ECO:0007669"/>
    <property type="project" value="InterPro"/>
</dbReference>